<dbReference type="EMBL" id="CP002101">
    <property type="protein sequence ID" value="AEH61448.1"/>
    <property type="molecule type" value="Genomic_DNA"/>
</dbReference>
<dbReference type="RefSeq" id="WP_013898884.1">
    <property type="nucleotide sequence ID" value="NC_015676.1"/>
</dbReference>
<dbReference type="Proteomes" id="UP000006622">
    <property type="component" value="Chromosome"/>
</dbReference>
<evidence type="ECO:0000256" key="9">
    <source>
        <dbReference type="ARBA" id="ARBA00022989"/>
    </source>
</evidence>
<keyword evidence="14" id="KW-1185">Reference proteome</keyword>
<protein>
    <submittedName>
        <fullName evidence="13">Cation transporter</fullName>
    </submittedName>
</protein>
<evidence type="ECO:0000256" key="2">
    <source>
        <dbReference type="ARBA" id="ARBA00009137"/>
    </source>
</evidence>
<organism evidence="13 14">
    <name type="scientific">Methanosalsum zhilinae (strain DSM 4017 / NBRC 107636 / OCM 62 / WeN5)</name>
    <name type="common">Methanohalophilus zhilinae</name>
    <dbReference type="NCBI Taxonomy" id="679901"/>
    <lineage>
        <taxon>Archaea</taxon>
        <taxon>Methanobacteriati</taxon>
        <taxon>Methanobacteriota</taxon>
        <taxon>Stenosarchaea group</taxon>
        <taxon>Methanomicrobia</taxon>
        <taxon>Methanosarcinales</taxon>
        <taxon>Methanosarcinaceae</taxon>
        <taxon>Methanosalsum</taxon>
    </lineage>
</organism>
<keyword evidence="4" id="KW-1003">Cell membrane</keyword>
<keyword evidence="11 12" id="KW-0472">Membrane</keyword>
<evidence type="ECO:0000256" key="5">
    <source>
        <dbReference type="ARBA" id="ARBA00022519"/>
    </source>
</evidence>
<evidence type="ECO:0000256" key="12">
    <source>
        <dbReference type="SAM" id="Phobius"/>
    </source>
</evidence>
<feature type="transmembrane region" description="Helical" evidence="12">
    <location>
        <begin position="178"/>
        <end position="202"/>
    </location>
</feature>
<proteinExistence type="inferred from homology"/>
<feature type="transmembrane region" description="Helical" evidence="12">
    <location>
        <begin position="38"/>
        <end position="56"/>
    </location>
</feature>
<evidence type="ECO:0000256" key="7">
    <source>
        <dbReference type="ARBA" id="ARBA00022692"/>
    </source>
</evidence>
<keyword evidence="3" id="KW-0813">Transport</keyword>
<reference evidence="13 14" key="1">
    <citation type="submission" date="2010-07" db="EMBL/GenBank/DDBJ databases">
        <title>The complete genome of Methanosalsum zhilinae DSM 4017.</title>
        <authorList>
            <consortium name="US DOE Joint Genome Institute (JGI-PGF)"/>
            <person name="Lucas S."/>
            <person name="Copeland A."/>
            <person name="Lapidus A."/>
            <person name="Glavina del Rio T."/>
            <person name="Dalin E."/>
            <person name="Tice H."/>
            <person name="Bruce D."/>
            <person name="Goodwin L."/>
            <person name="Pitluck S."/>
            <person name="Kyrpides N."/>
            <person name="Mavromatis K."/>
            <person name="Ovchinnikova G."/>
            <person name="Daligault H."/>
            <person name="Detter J.C."/>
            <person name="Han C."/>
            <person name="Tapia R."/>
            <person name="Larimer F."/>
            <person name="Land M."/>
            <person name="Hauser L."/>
            <person name="Markowitz V."/>
            <person name="Cheng J.-F."/>
            <person name="Hugenholtz P."/>
            <person name="Woyke T."/>
            <person name="Wu D."/>
            <person name="Spring S."/>
            <person name="Schueler E."/>
            <person name="Brambilla E."/>
            <person name="Klenk H.-P."/>
            <person name="Eisen J.A."/>
        </authorList>
    </citation>
    <scope>NUCLEOTIDE SEQUENCE [LARGE SCALE GENOMIC DNA]</scope>
    <source>
        <strain evidence="14">DSM 4017 / NBRC 107636 / OCM 62 / WeN5</strain>
    </source>
</reference>
<dbReference type="AlphaFoldDB" id="F7XPL6"/>
<name>F7XPL6_METZD</name>
<feature type="transmembrane region" description="Helical" evidence="12">
    <location>
        <begin position="414"/>
        <end position="438"/>
    </location>
</feature>
<dbReference type="STRING" id="679901.Mzhil_1612"/>
<dbReference type="InterPro" id="IPR004772">
    <property type="entry name" value="TrkH"/>
</dbReference>
<feature type="transmembrane region" description="Helical" evidence="12">
    <location>
        <begin position="236"/>
        <end position="255"/>
    </location>
</feature>
<evidence type="ECO:0000256" key="8">
    <source>
        <dbReference type="ARBA" id="ARBA00022958"/>
    </source>
</evidence>
<keyword evidence="10" id="KW-0406">Ion transport</keyword>
<evidence type="ECO:0000256" key="11">
    <source>
        <dbReference type="ARBA" id="ARBA00023136"/>
    </source>
</evidence>
<evidence type="ECO:0000256" key="3">
    <source>
        <dbReference type="ARBA" id="ARBA00022448"/>
    </source>
</evidence>
<accession>F7XPL6</accession>
<dbReference type="HOGENOM" id="CLU_030708_0_2_2"/>
<feature type="transmembrane region" description="Helical" evidence="12">
    <location>
        <begin position="389"/>
        <end position="408"/>
    </location>
</feature>
<feature type="transmembrane region" description="Helical" evidence="12">
    <location>
        <begin position="12"/>
        <end position="32"/>
    </location>
</feature>
<comment type="similarity">
    <text evidence="2">Belongs to the TrkH potassium transport family.</text>
</comment>
<feature type="transmembrane region" description="Helical" evidence="12">
    <location>
        <begin position="450"/>
        <end position="470"/>
    </location>
</feature>
<keyword evidence="8" id="KW-0630">Potassium</keyword>
<feature type="transmembrane region" description="Helical" evidence="12">
    <location>
        <begin position="68"/>
        <end position="91"/>
    </location>
</feature>
<dbReference type="PANTHER" id="PTHR32024">
    <property type="entry name" value="TRK SYSTEM POTASSIUM UPTAKE PROTEIN TRKG-RELATED"/>
    <property type="match status" value="1"/>
</dbReference>
<dbReference type="InterPro" id="IPR003445">
    <property type="entry name" value="Cat_transpt"/>
</dbReference>
<evidence type="ECO:0000256" key="1">
    <source>
        <dbReference type="ARBA" id="ARBA00004429"/>
    </source>
</evidence>
<feature type="transmembrane region" description="Helical" evidence="12">
    <location>
        <begin position="123"/>
        <end position="145"/>
    </location>
</feature>
<keyword evidence="9 12" id="KW-1133">Transmembrane helix</keyword>
<dbReference type="Pfam" id="PF02386">
    <property type="entry name" value="TrkH"/>
    <property type="match status" value="1"/>
</dbReference>
<dbReference type="PIRSF" id="PIRSF006247">
    <property type="entry name" value="TrkH"/>
    <property type="match status" value="1"/>
</dbReference>
<sequence length="478" mass="52894" precursor="true">MRHSTVLHVMGNLLFMLGVIMFVPLLIALYYGESLYPFAVAIVASILSGSLLSINFEEKERWYHREGFAIVAGGWLLAAAFGSIPFILSGISPINAFFESMSGFTTTGSTVLMDIESYSRSLLFWRSMTQWLGGMGIILLFIAILPKLGVAGREMYYAEVPGPDKEGIKPRVRETAKLLWMVYLLLSVIMVLIFLILGLSLYDSVTHTFTTVACGGFSPYADSIAAFNSPLIEGTITLFMFLAGINFVLHYRTLYGPRKDILRDEEFRFYLAVVFLAIVALAFVLWRDMNFGIFDSLRYASFQSLTIITSTGFASADFDLWTDSSRMILLALMFTGGCASSTAGGIKMVRILLLLKYTYIRLKGPVLPLSVNVLRLNGREVPLIQLQSVIAFVVLYLAIFCVSSLILAELGLDIVSAITASIATLGNIGPGLGMVGPMENFAMIPVMGKIILIFNMWAGRLEIFTVLVLLTPEFWKNR</sequence>
<keyword evidence="5" id="KW-0997">Cell inner membrane</keyword>
<dbReference type="KEGG" id="mzh:Mzhil_1612"/>
<comment type="subcellular location">
    <subcellularLocation>
        <location evidence="1">Cell inner membrane</location>
        <topology evidence="1">Multi-pass membrane protein</topology>
    </subcellularLocation>
</comment>
<evidence type="ECO:0000313" key="14">
    <source>
        <dbReference type="Proteomes" id="UP000006622"/>
    </source>
</evidence>
<gene>
    <name evidence="13" type="ordered locus">Mzhil_1612</name>
</gene>
<evidence type="ECO:0000313" key="13">
    <source>
        <dbReference type="EMBL" id="AEH61448.1"/>
    </source>
</evidence>
<feature type="transmembrane region" description="Helical" evidence="12">
    <location>
        <begin position="267"/>
        <end position="286"/>
    </location>
</feature>
<evidence type="ECO:0000256" key="6">
    <source>
        <dbReference type="ARBA" id="ARBA00022538"/>
    </source>
</evidence>
<dbReference type="GeneID" id="10823251"/>
<feature type="transmembrane region" description="Helical" evidence="12">
    <location>
        <begin position="327"/>
        <end position="353"/>
    </location>
</feature>
<dbReference type="GO" id="GO:0005886">
    <property type="term" value="C:plasma membrane"/>
    <property type="evidence" value="ECO:0007669"/>
    <property type="project" value="UniProtKB-SubCell"/>
</dbReference>
<dbReference type="GO" id="GO:0015379">
    <property type="term" value="F:potassium:chloride symporter activity"/>
    <property type="evidence" value="ECO:0007669"/>
    <property type="project" value="InterPro"/>
</dbReference>
<keyword evidence="6" id="KW-0633">Potassium transport</keyword>
<evidence type="ECO:0000256" key="10">
    <source>
        <dbReference type="ARBA" id="ARBA00023065"/>
    </source>
</evidence>
<dbReference type="PANTHER" id="PTHR32024:SF2">
    <property type="entry name" value="TRK SYSTEM POTASSIUM UPTAKE PROTEIN TRKG-RELATED"/>
    <property type="match status" value="1"/>
</dbReference>
<dbReference type="OrthoDB" id="111943at2157"/>
<keyword evidence="7 12" id="KW-0812">Transmembrane</keyword>
<evidence type="ECO:0000256" key="4">
    <source>
        <dbReference type="ARBA" id="ARBA00022475"/>
    </source>
</evidence>